<evidence type="ECO:0000256" key="1">
    <source>
        <dbReference type="SAM" id="SignalP"/>
    </source>
</evidence>
<keyword evidence="3" id="KW-1185">Reference proteome</keyword>
<proteinExistence type="predicted"/>
<dbReference type="OrthoDB" id="5144514at2759"/>
<organism evidence="2 3">
    <name type="scientific">Aspergillus bombycis</name>
    <dbReference type="NCBI Taxonomy" id="109264"/>
    <lineage>
        <taxon>Eukaryota</taxon>
        <taxon>Fungi</taxon>
        <taxon>Dikarya</taxon>
        <taxon>Ascomycota</taxon>
        <taxon>Pezizomycotina</taxon>
        <taxon>Eurotiomycetes</taxon>
        <taxon>Eurotiomycetidae</taxon>
        <taxon>Eurotiales</taxon>
        <taxon>Aspergillaceae</taxon>
        <taxon>Aspergillus</taxon>
    </lineage>
</organism>
<dbReference type="Proteomes" id="UP000179179">
    <property type="component" value="Unassembled WGS sequence"/>
</dbReference>
<reference evidence="2 3" key="1">
    <citation type="journal article" date="2016" name="Genome Biol. Evol.">
        <title>Draft genome sequence of an aflatoxigenic Aspergillus species, A. bombycis.</title>
        <authorList>
            <person name="Moore G.G."/>
            <person name="Mack B.M."/>
            <person name="Beltz S.B."/>
            <person name="Gilbert M.K."/>
        </authorList>
    </citation>
    <scope>NUCLEOTIDE SEQUENCE [LARGE SCALE GENOMIC DNA]</scope>
    <source>
        <strain evidence="3">NRRL 26010</strain>
    </source>
</reference>
<dbReference type="STRING" id="109264.A0A1F7ZMZ4"/>
<dbReference type="GeneID" id="34453909"/>
<evidence type="ECO:0000313" key="3">
    <source>
        <dbReference type="Proteomes" id="UP000179179"/>
    </source>
</evidence>
<dbReference type="AlphaFoldDB" id="A0A1F7ZMZ4"/>
<dbReference type="EMBL" id="LYCR01000130">
    <property type="protein sequence ID" value="OGM40802.1"/>
    <property type="molecule type" value="Genomic_DNA"/>
</dbReference>
<protein>
    <submittedName>
        <fullName evidence="2">Uncharacterized protein</fullName>
    </submittedName>
</protein>
<gene>
    <name evidence="2" type="ORF">ABOM_010519</name>
</gene>
<sequence>MISLANFILFILALLSVVSSQSLEEHGSATSLGNVVIVNNMGATLYLWSVDDKQGPMHAVVPGASYQETYRLNPKGGGISIKVSTDQNADGDIIQFEYTQAGEKIFWDVSCVNTKPGSLFYAKGLILIPSNSKDCPHAFVCLRGDSNCRYVYHKPSDDSATHGCPIGTSFNLKLGI</sequence>
<accession>A0A1F7ZMZ4</accession>
<feature type="signal peptide" evidence="1">
    <location>
        <begin position="1"/>
        <end position="20"/>
    </location>
</feature>
<dbReference type="PANTHER" id="PTHR36195:SF6">
    <property type="entry name" value="SECRETED THAUMATIN-LIKE PROTEIN CALA"/>
    <property type="match status" value="1"/>
</dbReference>
<dbReference type="RefSeq" id="XP_022384519.1">
    <property type="nucleotide sequence ID" value="XM_022537647.1"/>
</dbReference>
<feature type="chain" id="PRO_5009533992" evidence="1">
    <location>
        <begin position="21"/>
        <end position="176"/>
    </location>
</feature>
<name>A0A1F7ZMZ4_9EURO</name>
<dbReference type="PANTHER" id="PTHR36195">
    <property type="entry name" value="DOMAIN PROTEIN, PUTATIVE (AFU_ORTHOLOGUE AFUA_5G01990)-RELATED-RELATED"/>
    <property type="match status" value="1"/>
</dbReference>
<evidence type="ECO:0000313" key="2">
    <source>
        <dbReference type="EMBL" id="OGM40802.1"/>
    </source>
</evidence>
<dbReference type="Pfam" id="PF04681">
    <property type="entry name" value="Bys1"/>
    <property type="match status" value="1"/>
</dbReference>
<comment type="caution">
    <text evidence="2">The sequence shown here is derived from an EMBL/GenBank/DDBJ whole genome shotgun (WGS) entry which is preliminary data.</text>
</comment>
<dbReference type="InterPro" id="IPR006771">
    <property type="entry name" value="CetA-like"/>
</dbReference>
<keyword evidence="1" id="KW-0732">Signal</keyword>